<keyword evidence="2" id="KW-1185">Reference proteome</keyword>
<dbReference type="InterPro" id="IPR058819">
    <property type="entry name" value="UvrD_dom-like"/>
</dbReference>
<protein>
    <submittedName>
        <fullName evidence="1">Uncharacterized protein</fullName>
    </submittedName>
</protein>
<gene>
    <name evidence="1" type="ORF">SAMN05192561_102123</name>
</gene>
<evidence type="ECO:0000313" key="2">
    <source>
        <dbReference type="Proteomes" id="UP000199215"/>
    </source>
</evidence>
<dbReference type="OrthoDB" id="271840at2157"/>
<evidence type="ECO:0000313" key="1">
    <source>
        <dbReference type="EMBL" id="SEH46140.1"/>
    </source>
</evidence>
<sequence>MSIPHARLPADLTLHVGDEESLLERLRDGSPGTELVLTPVELHRRNVQRRLREAHAPKDGIEFADPADVGVRLLGHADGLGPSTDCIDRIDRLSMVRSIHTDGSGSSIGPGAPEEPRAIEQLRTEIENVTGFHPARLRRLRDAAGTIDAPIDADARERIDAAVDIERSLRERTDSHVSDVALVRRAIRTLRDTDGTAWRSAFPDVTCVSFVGVSSVSAVYVDLLHVLLDRASVETHLHLRRGTGPYLARRLPDLFDVDAPGAVVFEP</sequence>
<dbReference type="EMBL" id="FNWU01000002">
    <property type="protein sequence ID" value="SEH46140.1"/>
    <property type="molecule type" value="Genomic_DNA"/>
</dbReference>
<dbReference type="AlphaFoldDB" id="A0A1H6IBT9"/>
<dbReference type="STRING" id="1267564.SAMN05192561_102123"/>
<dbReference type="Proteomes" id="UP000199215">
    <property type="component" value="Unassembled WGS sequence"/>
</dbReference>
<proteinExistence type="predicted"/>
<reference evidence="1 2" key="1">
    <citation type="submission" date="2016-10" db="EMBL/GenBank/DDBJ databases">
        <authorList>
            <person name="de Groot N.N."/>
        </authorList>
    </citation>
    <scope>NUCLEOTIDE SEQUENCE [LARGE SCALE GENOMIC DNA]</scope>
    <source>
        <strain evidence="1 2">IBRC-M10418</strain>
    </source>
</reference>
<dbReference type="RefSeq" id="WP_092815988.1">
    <property type="nucleotide sequence ID" value="NZ_FNWU01000002.1"/>
</dbReference>
<accession>A0A1H6IBT9</accession>
<dbReference type="Pfam" id="PF26510">
    <property type="entry name" value="Halo_UvrD_like"/>
    <property type="match status" value="1"/>
</dbReference>
<name>A0A1H6IBT9_9EURY</name>
<organism evidence="1 2">
    <name type="scientific">Halopenitus malekzadehii</name>
    <dbReference type="NCBI Taxonomy" id="1267564"/>
    <lineage>
        <taxon>Archaea</taxon>
        <taxon>Methanobacteriati</taxon>
        <taxon>Methanobacteriota</taxon>
        <taxon>Stenosarchaea group</taxon>
        <taxon>Halobacteria</taxon>
        <taxon>Halobacteriales</taxon>
        <taxon>Haloferacaceae</taxon>
        <taxon>Halopenitus</taxon>
    </lineage>
</organism>